<comment type="caution">
    <text evidence="2">The sequence shown here is derived from an EMBL/GenBank/DDBJ whole genome shotgun (WGS) entry which is preliminary data.</text>
</comment>
<evidence type="ECO:0000256" key="1">
    <source>
        <dbReference type="SAM" id="MobiDB-lite"/>
    </source>
</evidence>
<sequence length="205" mass="22977">MSKSVATKSNDGNDSRERNGKRGAGDEEDVNGEETVVEAAAEIMTTLTTENTAPAAAPAVVDAYMHTTEFRRHFVEFVHGETLVTLRSTTKGWKAVADVLIKDGVMSGEIMVHDGKDISWLDHDPREERRALITRVIFILNITKVENMKVGKFACNLALNLVVVEIPEGVEEIGHYAFTYCRSLTYRIFPDDVIVHWRRSFPCLH</sequence>
<proteinExistence type="predicted"/>
<dbReference type="Gene3D" id="3.80.10.10">
    <property type="entry name" value="Ribonuclease Inhibitor"/>
    <property type="match status" value="1"/>
</dbReference>
<organism evidence="2 3">
    <name type="scientific">Triparma laevis f. longispina</name>
    <dbReference type="NCBI Taxonomy" id="1714387"/>
    <lineage>
        <taxon>Eukaryota</taxon>
        <taxon>Sar</taxon>
        <taxon>Stramenopiles</taxon>
        <taxon>Ochrophyta</taxon>
        <taxon>Bolidophyceae</taxon>
        <taxon>Parmales</taxon>
        <taxon>Triparmaceae</taxon>
        <taxon>Triparma</taxon>
    </lineage>
</organism>
<dbReference type="EMBL" id="BRXW01000506">
    <property type="protein sequence ID" value="GMH61250.1"/>
    <property type="molecule type" value="Genomic_DNA"/>
</dbReference>
<dbReference type="InterPro" id="IPR032675">
    <property type="entry name" value="LRR_dom_sf"/>
</dbReference>
<dbReference type="Proteomes" id="UP001165122">
    <property type="component" value="Unassembled WGS sequence"/>
</dbReference>
<reference evidence="3" key="1">
    <citation type="journal article" date="2023" name="Commun. Biol.">
        <title>Genome analysis of Parmales, the sister group of diatoms, reveals the evolutionary specialization of diatoms from phago-mixotrophs to photoautotrophs.</title>
        <authorList>
            <person name="Ban H."/>
            <person name="Sato S."/>
            <person name="Yoshikawa S."/>
            <person name="Yamada K."/>
            <person name="Nakamura Y."/>
            <person name="Ichinomiya M."/>
            <person name="Sato N."/>
            <person name="Blanc-Mathieu R."/>
            <person name="Endo H."/>
            <person name="Kuwata A."/>
            <person name="Ogata H."/>
        </authorList>
    </citation>
    <scope>NUCLEOTIDE SEQUENCE [LARGE SCALE GENOMIC DNA]</scope>
    <source>
        <strain evidence="3">NIES 3700</strain>
    </source>
</reference>
<accession>A0A9W7E0X4</accession>
<protein>
    <submittedName>
        <fullName evidence="2">Uncharacterized protein</fullName>
    </submittedName>
</protein>
<feature type="region of interest" description="Disordered" evidence="1">
    <location>
        <begin position="1"/>
        <end position="32"/>
    </location>
</feature>
<evidence type="ECO:0000313" key="2">
    <source>
        <dbReference type="EMBL" id="GMH61250.1"/>
    </source>
</evidence>
<evidence type="ECO:0000313" key="3">
    <source>
        <dbReference type="Proteomes" id="UP001165122"/>
    </source>
</evidence>
<name>A0A9W7E0X4_9STRA</name>
<dbReference type="AlphaFoldDB" id="A0A9W7E0X4"/>
<keyword evidence="3" id="KW-1185">Reference proteome</keyword>
<dbReference type="OrthoDB" id="10264456at2759"/>
<gene>
    <name evidence="2" type="ORF">TrLO_g239</name>
</gene>
<feature type="compositionally biased region" description="Polar residues" evidence="1">
    <location>
        <begin position="1"/>
        <end position="10"/>
    </location>
</feature>
<feature type="compositionally biased region" description="Basic and acidic residues" evidence="1">
    <location>
        <begin position="11"/>
        <end position="25"/>
    </location>
</feature>